<dbReference type="InterPro" id="IPR028364">
    <property type="entry name" value="Ribosomal_uL1/biogenesis"/>
</dbReference>
<evidence type="ECO:0000256" key="3">
    <source>
        <dbReference type="ARBA" id="ARBA00022845"/>
    </source>
</evidence>
<dbReference type="AlphaFoldDB" id="A0A1F5H5W8"/>
<evidence type="ECO:0000256" key="4">
    <source>
        <dbReference type="ARBA" id="ARBA00022980"/>
    </source>
</evidence>
<dbReference type="EMBL" id="MFBT01000016">
    <property type="protein sequence ID" value="OGD99444.1"/>
    <property type="molecule type" value="Genomic_DNA"/>
</dbReference>
<gene>
    <name evidence="8" type="ORF">A3B54_00935</name>
</gene>
<dbReference type="GO" id="GO:0005840">
    <property type="term" value="C:ribosome"/>
    <property type="evidence" value="ECO:0007669"/>
    <property type="project" value="UniProtKB-KW"/>
</dbReference>
<dbReference type="InterPro" id="IPR016095">
    <property type="entry name" value="Ribosomal_uL1_3-a/b-sand"/>
</dbReference>
<comment type="similarity">
    <text evidence="1 6">Belongs to the universal ribosomal protein uL1 family.</text>
</comment>
<dbReference type="InterPro" id="IPR023674">
    <property type="entry name" value="Ribosomal_uL1-like"/>
</dbReference>
<evidence type="ECO:0000313" key="8">
    <source>
        <dbReference type="EMBL" id="OGD99444.1"/>
    </source>
</evidence>
<dbReference type="Gene3D" id="3.40.50.790">
    <property type="match status" value="1"/>
</dbReference>
<name>A0A1F5H5W8_9BACT</name>
<sequence>MGTTRIKVIDLSSEKQEIKTSRKHARLAASLAARGAKRAEKLAGPAKIKASSPEGALARREEKKTKVKEEKGKTESTSPAIDSLPSVPSVPPVIKTKSAATRKTTHHLGKKYRQASQLIDKNKVYPAREAIDLLYKIKVTRFDPTVELHLNVTDKNIRGSVSLPHPVGKKKEKKILIFSDQKPETGDKQIIFCDEKTIDEIENGKLKPVRDFDQVLAQPKFIPGLTRVAKILGPRGLMPNPKNGTILDSQIQNFIAKIGKKKTGFGFQTDPTAPIIHTKLGKLSAKPAQIEENLKALVAAIGQTKIKKAFIKSTMSPGIKVDLATLPR</sequence>
<evidence type="ECO:0000256" key="2">
    <source>
        <dbReference type="ARBA" id="ARBA00022491"/>
    </source>
</evidence>
<feature type="region of interest" description="Disordered" evidence="7">
    <location>
        <begin position="35"/>
        <end position="92"/>
    </location>
</feature>
<comment type="caution">
    <text evidence="8">The sequence shown here is derived from an EMBL/GenBank/DDBJ whole genome shotgun (WGS) entry which is preliminary data.</text>
</comment>
<keyword evidence="3" id="KW-0810">Translation regulation</keyword>
<dbReference type="Gene3D" id="3.30.190.20">
    <property type="match status" value="1"/>
</dbReference>
<organism evidence="8 9">
    <name type="scientific">Candidatus Curtissbacteria bacterium RIFCSPLOWO2_01_FULL_42_50</name>
    <dbReference type="NCBI Taxonomy" id="1797730"/>
    <lineage>
        <taxon>Bacteria</taxon>
        <taxon>Candidatus Curtissiibacteriota</taxon>
    </lineage>
</organism>
<dbReference type="PROSITE" id="PS01199">
    <property type="entry name" value="RIBOSOMAL_L1"/>
    <property type="match status" value="1"/>
</dbReference>
<dbReference type="Pfam" id="PF00687">
    <property type="entry name" value="Ribosomal_L1"/>
    <property type="match status" value="1"/>
</dbReference>
<dbReference type="PANTHER" id="PTHR36427">
    <property type="entry name" value="54S RIBOSOMAL PROTEIN L1, MITOCHONDRIAL"/>
    <property type="match status" value="1"/>
</dbReference>
<evidence type="ECO:0000256" key="1">
    <source>
        <dbReference type="ARBA" id="ARBA00010531"/>
    </source>
</evidence>
<dbReference type="Proteomes" id="UP000177039">
    <property type="component" value="Unassembled WGS sequence"/>
</dbReference>
<dbReference type="CDD" id="cd00403">
    <property type="entry name" value="Ribosomal_L1"/>
    <property type="match status" value="1"/>
</dbReference>
<accession>A0A1F5H5W8</accession>
<keyword evidence="2" id="KW-0678">Repressor</keyword>
<protein>
    <recommendedName>
        <fullName evidence="6">Ribosomal protein</fullName>
    </recommendedName>
</protein>
<keyword evidence="4 6" id="KW-0689">Ribosomal protein</keyword>
<dbReference type="PANTHER" id="PTHR36427:SF3">
    <property type="entry name" value="LARGE RIBOSOMAL SUBUNIT PROTEIN UL1M"/>
    <property type="match status" value="1"/>
</dbReference>
<feature type="compositionally biased region" description="Basic and acidic residues" evidence="7">
    <location>
        <begin position="57"/>
        <end position="74"/>
    </location>
</feature>
<dbReference type="GO" id="GO:0006417">
    <property type="term" value="P:regulation of translation"/>
    <property type="evidence" value="ECO:0007669"/>
    <property type="project" value="UniProtKB-KW"/>
</dbReference>
<evidence type="ECO:0000313" key="9">
    <source>
        <dbReference type="Proteomes" id="UP000177039"/>
    </source>
</evidence>
<dbReference type="GO" id="GO:1990904">
    <property type="term" value="C:ribonucleoprotein complex"/>
    <property type="evidence" value="ECO:0007669"/>
    <property type="project" value="UniProtKB-KW"/>
</dbReference>
<evidence type="ECO:0000256" key="7">
    <source>
        <dbReference type="SAM" id="MobiDB-lite"/>
    </source>
</evidence>
<dbReference type="InterPro" id="IPR023673">
    <property type="entry name" value="Ribosomal_uL1_CS"/>
</dbReference>
<dbReference type="SUPFAM" id="SSF56808">
    <property type="entry name" value="Ribosomal protein L1"/>
    <property type="match status" value="1"/>
</dbReference>
<proteinExistence type="inferred from homology"/>
<evidence type="ECO:0000256" key="6">
    <source>
        <dbReference type="RuleBase" id="RU000659"/>
    </source>
</evidence>
<evidence type="ECO:0000256" key="5">
    <source>
        <dbReference type="ARBA" id="ARBA00023274"/>
    </source>
</evidence>
<keyword evidence="5 6" id="KW-0687">Ribonucleoprotein</keyword>
<reference evidence="8 9" key="1">
    <citation type="journal article" date="2016" name="Nat. Commun.">
        <title>Thousands of microbial genomes shed light on interconnected biogeochemical processes in an aquifer system.</title>
        <authorList>
            <person name="Anantharaman K."/>
            <person name="Brown C.T."/>
            <person name="Hug L.A."/>
            <person name="Sharon I."/>
            <person name="Castelle C.J."/>
            <person name="Probst A.J."/>
            <person name="Thomas B.C."/>
            <person name="Singh A."/>
            <person name="Wilkins M.J."/>
            <person name="Karaoz U."/>
            <person name="Brodie E.L."/>
            <person name="Williams K.H."/>
            <person name="Hubbard S.S."/>
            <person name="Banfield J.F."/>
        </authorList>
    </citation>
    <scope>NUCLEOTIDE SEQUENCE [LARGE SCALE GENOMIC DNA]</scope>
</reference>